<sequence length="66" mass="7315">MAENGLSVPFRVIGDSNQGVVIGIKALTIAIRRIPKSGDRDRGPTRQNRENLQFEDSLYSAYGRLP</sequence>
<name>A0A2I0IW36_PUNGR</name>
<dbReference type="EMBL" id="PGOL01002427">
    <property type="protein sequence ID" value="PKI48208.1"/>
    <property type="molecule type" value="Genomic_DNA"/>
</dbReference>
<evidence type="ECO:0000313" key="2">
    <source>
        <dbReference type="Proteomes" id="UP000233551"/>
    </source>
</evidence>
<organism evidence="1 2">
    <name type="scientific">Punica granatum</name>
    <name type="common">Pomegranate</name>
    <dbReference type="NCBI Taxonomy" id="22663"/>
    <lineage>
        <taxon>Eukaryota</taxon>
        <taxon>Viridiplantae</taxon>
        <taxon>Streptophyta</taxon>
        <taxon>Embryophyta</taxon>
        <taxon>Tracheophyta</taxon>
        <taxon>Spermatophyta</taxon>
        <taxon>Magnoliopsida</taxon>
        <taxon>eudicotyledons</taxon>
        <taxon>Gunneridae</taxon>
        <taxon>Pentapetalae</taxon>
        <taxon>rosids</taxon>
        <taxon>malvids</taxon>
        <taxon>Myrtales</taxon>
        <taxon>Lythraceae</taxon>
        <taxon>Punica</taxon>
    </lineage>
</organism>
<evidence type="ECO:0000313" key="1">
    <source>
        <dbReference type="EMBL" id="PKI48208.1"/>
    </source>
</evidence>
<accession>A0A2I0IW36</accession>
<dbReference type="AlphaFoldDB" id="A0A2I0IW36"/>
<gene>
    <name evidence="1" type="ORF">CRG98_031395</name>
</gene>
<keyword evidence="2" id="KW-1185">Reference proteome</keyword>
<reference evidence="1 2" key="1">
    <citation type="submission" date="2017-11" db="EMBL/GenBank/DDBJ databases">
        <title>De-novo sequencing of pomegranate (Punica granatum L.) genome.</title>
        <authorList>
            <person name="Akparov Z."/>
            <person name="Amiraslanov A."/>
            <person name="Hajiyeva S."/>
            <person name="Abbasov M."/>
            <person name="Kaur K."/>
            <person name="Hamwieh A."/>
            <person name="Solovyev V."/>
            <person name="Salamov A."/>
            <person name="Braich B."/>
            <person name="Kosarev P."/>
            <person name="Mahmoud A."/>
            <person name="Hajiyev E."/>
            <person name="Babayeva S."/>
            <person name="Izzatullayeva V."/>
            <person name="Mammadov A."/>
            <person name="Mammadov A."/>
            <person name="Sharifova S."/>
            <person name="Ojaghi J."/>
            <person name="Eynullazada K."/>
            <person name="Bayramov B."/>
            <person name="Abdulazimova A."/>
            <person name="Shahmuradov I."/>
        </authorList>
    </citation>
    <scope>NUCLEOTIDE SEQUENCE [LARGE SCALE GENOMIC DNA]</scope>
    <source>
        <strain evidence="2">cv. AG2017</strain>
        <tissue evidence="1">Leaf</tissue>
    </source>
</reference>
<protein>
    <submittedName>
        <fullName evidence="1">Uncharacterized protein</fullName>
    </submittedName>
</protein>
<proteinExistence type="predicted"/>
<comment type="caution">
    <text evidence="1">The sequence shown here is derived from an EMBL/GenBank/DDBJ whole genome shotgun (WGS) entry which is preliminary data.</text>
</comment>
<dbReference type="Proteomes" id="UP000233551">
    <property type="component" value="Unassembled WGS sequence"/>
</dbReference>